<evidence type="ECO:0000256" key="15">
    <source>
        <dbReference type="ARBA" id="ARBA00023930"/>
    </source>
</evidence>
<keyword evidence="8" id="KW-0812">Transmembrane</keyword>
<evidence type="ECO:0000256" key="2">
    <source>
        <dbReference type="ARBA" id="ARBA00007409"/>
    </source>
</evidence>
<dbReference type="PROSITE" id="PS51354">
    <property type="entry name" value="GLUTAREDOXIN_2"/>
    <property type="match status" value="1"/>
</dbReference>
<keyword evidence="11" id="KW-0443">Lipid metabolism</keyword>
<evidence type="ECO:0000256" key="12">
    <source>
        <dbReference type="ARBA" id="ARBA00023136"/>
    </source>
</evidence>
<dbReference type="GO" id="GO:0005739">
    <property type="term" value="C:mitochondrion"/>
    <property type="evidence" value="ECO:0007669"/>
    <property type="project" value="TreeGrafter"/>
</dbReference>
<dbReference type="PANTHER" id="PTHR12782:SF5">
    <property type="entry name" value="PROSTAGLANDIN E SYNTHASE 2"/>
    <property type="match status" value="1"/>
</dbReference>
<reference evidence="21" key="1">
    <citation type="journal article" date="2013" name="Genetics">
        <title>The draft genome and transcriptome of Panagrellus redivivus are shaped by the harsh demands of a free-living lifestyle.</title>
        <authorList>
            <person name="Srinivasan J."/>
            <person name="Dillman A.R."/>
            <person name="Macchietto M.G."/>
            <person name="Heikkinen L."/>
            <person name="Lakso M."/>
            <person name="Fracchia K.M."/>
            <person name="Antoshechkin I."/>
            <person name="Mortazavi A."/>
            <person name="Wong G."/>
            <person name="Sternberg P.W."/>
        </authorList>
    </citation>
    <scope>NUCLEOTIDE SEQUENCE [LARGE SCALE GENOMIC DNA]</scope>
    <source>
        <strain evidence="21">MT8872</strain>
    </source>
</reference>
<name>A0A7E4ZVK8_PANRE</name>
<dbReference type="InterPro" id="IPR004045">
    <property type="entry name" value="Glutathione_S-Trfase_N"/>
</dbReference>
<feature type="domain" description="GST N-terminal" evidence="20">
    <location>
        <begin position="60"/>
        <end position="127"/>
    </location>
</feature>
<keyword evidence="13" id="KW-0275">Fatty acid biosynthesis</keyword>
<evidence type="ECO:0000256" key="13">
    <source>
        <dbReference type="ARBA" id="ARBA00023160"/>
    </source>
</evidence>
<feature type="chain" id="PRO_5028839056" description="Prostaglandin E synthase 2" evidence="19">
    <location>
        <begin position="18"/>
        <end position="348"/>
    </location>
</feature>
<keyword evidence="5" id="KW-0644">Prostaglandin metabolism</keyword>
<dbReference type="InterPro" id="IPR034334">
    <property type="entry name" value="PGES2"/>
</dbReference>
<dbReference type="Proteomes" id="UP000492821">
    <property type="component" value="Unassembled WGS sequence"/>
</dbReference>
<dbReference type="UniPathway" id="UPA00662"/>
<evidence type="ECO:0000259" key="20">
    <source>
        <dbReference type="Pfam" id="PF13417"/>
    </source>
</evidence>
<dbReference type="GO" id="GO:0001516">
    <property type="term" value="P:prostaglandin biosynthetic process"/>
    <property type="evidence" value="ECO:0007669"/>
    <property type="project" value="UniProtKB-UniPathway"/>
</dbReference>
<comment type="catalytic activity">
    <reaction evidence="15">
        <text>prostaglandin H2 = (12S)-hydroxy-(5Z,8E,10E)-heptadecatrienoate + malonaldehyde</text>
        <dbReference type="Rhea" id="RHEA:48644"/>
        <dbReference type="ChEBI" id="CHEBI:57405"/>
        <dbReference type="ChEBI" id="CHEBI:90694"/>
        <dbReference type="ChEBI" id="CHEBI:566274"/>
    </reaction>
    <physiologicalReaction direction="left-to-right" evidence="15">
        <dbReference type="Rhea" id="RHEA:48645"/>
    </physiologicalReaction>
</comment>
<evidence type="ECO:0000256" key="4">
    <source>
        <dbReference type="ARBA" id="ARBA00019474"/>
    </source>
</evidence>
<keyword evidence="14" id="KW-0413">Isomerase</keyword>
<evidence type="ECO:0000256" key="6">
    <source>
        <dbReference type="ARBA" id="ARBA00022516"/>
    </source>
</evidence>
<comment type="catalytic activity">
    <reaction evidence="16">
        <text>prostaglandin H2 = prostaglandin E2</text>
        <dbReference type="Rhea" id="RHEA:12893"/>
        <dbReference type="ChEBI" id="CHEBI:57405"/>
        <dbReference type="ChEBI" id="CHEBI:606564"/>
        <dbReference type="EC" id="5.3.99.3"/>
    </reaction>
    <physiologicalReaction direction="left-to-right" evidence="16">
        <dbReference type="Rhea" id="RHEA:12894"/>
    </physiologicalReaction>
</comment>
<protein>
    <recommendedName>
        <fullName evidence="4">Prostaglandin E synthase 2</fullName>
        <ecNumber evidence="3">5.3.99.3</ecNumber>
    </recommendedName>
    <alternativeName>
        <fullName evidence="17">Microsomal prostaglandin E synthase 2</fullName>
    </alternativeName>
</protein>
<feature type="signal peptide" evidence="19">
    <location>
        <begin position="1"/>
        <end position="17"/>
    </location>
</feature>
<dbReference type="InterPro" id="IPR036249">
    <property type="entry name" value="Thioredoxin-like_sf"/>
</dbReference>
<dbReference type="SFLD" id="SFLDG01203">
    <property type="entry name" value="Prostaglandin_E_synthase_like1"/>
    <property type="match status" value="1"/>
</dbReference>
<keyword evidence="21" id="KW-1185">Reference proteome</keyword>
<evidence type="ECO:0000256" key="17">
    <source>
        <dbReference type="ARBA" id="ARBA00031041"/>
    </source>
</evidence>
<evidence type="ECO:0000256" key="3">
    <source>
        <dbReference type="ARBA" id="ARBA00012203"/>
    </source>
</evidence>
<evidence type="ECO:0000256" key="10">
    <source>
        <dbReference type="ARBA" id="ARBA00022989"/>
    </source>
</evidence>
<evidence type="ECO:0000256" key="1">
    <source>
        <dbReference type="ARBA" id="ARBA00004702"/>
    </source>
</evidence>
<dbReference type="GO" id="GO:0050220">
    <property type="term" value="F:prostaglandin-E synthase activity"/>
    <property type="evidence" value="ECO:0007669"/>
    <property type="project" value="UniProtKB-EC"/>
</dbReference>
<evidence type="ECO:0000256" key="16">
    <source>
        <dbReference type="ARBA" id="ARBA00023931"/>
    </source>
</evidence>
<keyword evidence="9" id="KW-0276">Fatty acid metabolism</keyword>
<comment type="subcellular location">
    <subcellularLocation>
        <location evidence="18">Endomembrane system</location>
        <topology evidence="18">Single-pass membrane protein</topology>
    </subcellularLocation>
</comment>
<dbReference type="SUPFAM" id="SSF52833">
    <property type="entry name" value="Thioredoxin-like"/>
    <property type="match status" value="1"/>
</dbReference>
<evidence type="ECO:0000256" key="14">
    <source>
        <dbReference type="ARBA" id="ARBA00023235"/>
    </source>
</evidence>
<dbReference type="InterPro" id="IPR036282">
    <property type="entry name" value="Glutathione-S-Trfase_C_sf"/>
</dbReference>
<dbReference type="GO" id="GO:0012505">
    <property type="term" value="C:endomembrane system"/>
    <property type="evidence" value="ECO:0007669"/>
    <property type="project" value="UniProtKB-SubCell"/>
</dbReference>
<organism evidence="21 22">
    <name type="scientific">Panagrellus redivivus</name>
    <name type="common">Microworm</name>
    <dbReference type="NCBI Taxonomy" id="6233"/>
    <lineage>
        <taxon>Eukaryota</taxon>
        <taxon>Metazoa</taxon>
        <taxon>Ecdysozoa</taxon>
        <taxon>Nematoda</taxon>
        <taxon>Chromadorea</taxon>
        <taxon>Rhabditida</taxon>
        <taxon>Tylenchina</taxon>
        <taxon>Panagrolaimomorpha</taxon>
        <taxon>Panagrolaimoidea</taxon>
        <taxon>Panagrolaimidae</taxon>
        <taxon>Panagrellus</taxon>
    </lineage>
</organism>
<dbReference type="Pfam" id="PF13417">
    <property type="entry name" value="GST_N_3"/>
    <property type="match status" value="1"/>
</dbReference>
<dbReference type="Gene3D" id="3.40.30.10">
    <property type="entry name" value="Glutaredoxin"/>
    <property type="match status" value="1"/>
</dbReference>
<dbReference type="Gene3D" id="1.20.1050.10">
    <property type="match status" value="1"/>
</dbReference>
<keyword evidence="19" id="KW-0732">Signal</keyword>
<dbReference type="CDD" id="cd03197">
    <property type="entry name" value="GST_C_mPGES2"/>
    <property type="match status" value="1"/>
</dbReference>
<dbReference type="WBParaSite" id="Pan_g19892.t1">
    <property type="protein sequence ID" value="Pan_g19892.t1"/>
    <property type="gene ID" value="Pan_g19892"/>
</dbReference>
<evidence type="ECO:0000256" key="18">
    <source>
        <dbReference type="ARBA" id="ARBA00037847"/>
    </source>
</evidence>
<dbReference type="InterPro" id="IPR040079">
    <property type="entry name" value="Glutathione_S-Trfase"/>
</dbReference>
<dbReference type="PANTHER" id="PTHR12782">
    <property type="entry name" value="MICROSOMAL PROSTAGLANDIN E SYNTHASE-2"/>
    <property type="match status" value="1"/>
</dbReference>
<evidence type="ECO:0000256" key="9">
    <source>
        <dbReference type="ARBA" id="ARBA00022832"/>
    </source>
</evidence>
<keyword evidence="6" id="KW-0444">Lipid biosynthesis</keyword>
<sequence>MWTRRLLGGGSAVLASALLVKEEKTPAWRVEYPTLVVDNNVKLSRKIINEHDQTNLGLRLYQYQTCPYCCKLRAFLDYYGFSYEVVEVNPVTRTQLKFSPDYKKVPVITSSTTDRPLVESSLIISVLKTYLTRSQRNLQECLNFYPSLESVNPENGKPVTTYPNKFFVMVEEEQGKCCVAKAREEREWREWVDDHFIHLISPNVYRTWAEALETFQYFDRVGEWDRNFPAWERYLAVYVGAAAMFGISKRLKKRHQIDDERAAMKTACETWLAAIGPNRKFLGGDLPNLADLALYGAINSFVGCRAFEEMRKETRIGDWYDAVHQKVIQKAGSPLIAAKSKAIAAQSN</sequence>
<evidence type="ECO:0000256" key="8">
    <source>
        <dbReference type="ARBA" id="ARBA00022692"/>
    </source>
</evidence>
<evidence type="ECO:0000256" key="7">
    <source>
        <dbReference type="ARBA" id="ARBA00022585"/>
    </source>
</evidence>
<dbReference type="SFLD" id="SFLDG01182">
    <property type="entry name" value="Prostaglandin_E_synthase_like"/>
    <property type="match status" value="1"/>
</dbReference>
<evidence type="ECO:0000256" key="11">
    <source>
        <dbReference type="ARBA" id="ARBA00023098"/>
    </source>
</evidence>
<dbReference type="SUPFAM" id="SSF47616">
    <property type="entry name" value="GST C-terminal domain-like"/>
    <property type="match status" value="1"/>
</dbReference>
<evidence type="ECO:0000256" key="5">
    <source>
        <dbReference type="ARBA" id="ARBA00022501"/>
    </source>
</evidence>
<dbReference type="EC" id="5.3.99.3" evidence="3"/>
<comment type="similarity">
    <text evidence="2">Belongs to the GST superfamily.</text>
</comment>
<comment type="pathway">
    <text evidence="1">Lipid metabolism; prostaglandin biosynthesis.</text>
</comment>
<keyword evidence="12" id="KW-0472">Membrane</keyword>
<dbReference type="InterPro" id="IPR034335">
    <property type="entry name" value="PGES2_C"/>
</dbReference>
<accession>A0A7E4ZVK8</accession>
<dbReference type="SFLD" id="SFLDS00019">
    <property type="entry name" value="Glutathione_Transferase_(cytos"/>
    <property type="match status" value="1"/>
</dbReference>
<evidence type="ECO:0000256" key="19">
    <source>
        <dbReference type="SAM" id="SignalP"/>
    </source>
</evidence>
<dbReference type="SMR" id="A0A7E4ZVK8"/>
<dbReference type="Gene3D" id="6.20.200.30">
    <property type="match status" value="1"/>
</dbReference>
<keyword evidence="7" id="KW-0643">Prostaglandin biosynthesis</keyword>
<reference evidence="22" key="2">
    <citation type="submission" date="2020-10" db="UniProtKB">
        <authorList>
            <consortium name="WormBaseParasite"/>
        </authorList>
    </citation>
    <scope>IDENTIFICATION</scope>
</reference>
<proteinExistence type="inferred from homology"/>
<dbReference type="AlphaFoldDB" id="A0A7E4ZVK8"/>
<evidence type="ECO:0000313" key="22">
    <source>
        <dbReference type="WBParaSite" id="Pan_g19892.t1"/>
    </source>
</evidence>
<keyword evidence="10" id="KW-1133">Transmembrane helix</keyword>
<evidence type="ECO:0000313" key="21">
    <source>
        <dbReference type="Proteomes" id="UP000492821"/>
    </source>
</evidence>